<dbReference type="GO" id="GO:0005840">
    <property type="term" value="C:ribosome"/>
    <property type="evidence" value="ECO:0007669"/>
    <property type="project" value="UniProtKB-KW"/>
</dbReference>
<dbReference type="STRING" id="572547.Amico_0650"/>
<dbReference type="GO" id="GO:1990904">
    <property type="term" value="C:ribonucleoprotein complex"/>
    <property type="evidence" value="ECO:0007669"/>
    <property type="project" value="UniProtKB-KW"/>
</dbReference>
<dbReference type="InterPro" id="IPR041985">
    <property type="entry name" value="Ribosomal_eL14_KOW"/>
</dbReference>
<dbReference type="InterPro" id="IPR014722">
    <property type="entry name" value="Rib_uL2_dom2"/>
</dbReference>
<name>D5EE03_AMICL</name>
<dbReference type="eggNOG" id="COG2163">
    <property type="taxonomic scope" value="Bacteria"/>
</dbReference>
<dbReference type="HOGENOM" id="CLU_168121_1_2_0"/>
<protein>
    <recommendedName>
        <fullName evidence="5">RNA-binding protein</fullName>
    </recommendedName>
</protein>
<dbReference type="EMBL" id="CP001997">
    <property type="protein sequence ID" value="ADE56785.1"/>
    <property type="molecule type" value="Genomic_DNA"/>
</dbReference>
<dbReference type="KEGG" id="aco:Amico_0650"/>
<dbReference type="Gene3D" id="2.30.30.30">
    <property type="match status" value="1"/>
</dbReference>
<gene>
    <name evidence="3" type="ordered locus">Amico_0650</name>
</gene>
<dbReference type="InterPro" id="IPR008991">
    <property type="entry name" value="Translation_prot_SH3-like_sf"/>
</dbReference>
<sequence length="97" mass="11015">MEMGLIGGSLFQIGQVVLSRKGKDAGKWYVVVKIQPEDNRIFVSDGDKFPVSKPKAKNPLHLQGTRWVIEEVAQRIARGEELDKGRLQYLLSHVREK</sequence>
<accession>D5EE03</accession>
<organism evidence="3 4">
    <name type="scientific">Aminobacterium colombiense (strain DSM 12261 / ALA-1)</name>
    <dbReference type="NCBI Taxonomy" id="572547"/>
    <lineage>
        <taxon>Bacteria</taxon>
        <taxon>Thermotogati</taxon>
        <taxon>Synergistota</taxon>
        <taxon>Synergistia</taxon>
        <taxon>Synergistales</taxon>
        <taxon>Aminobacteriaceae</taxon>
        <taxon>Aminobacterium</taxon>
    </lineage>
</organism>
<dbReference type="OrthoDB" id="5244at2"/>
<keyword evidence="4" id="KW-1185">Reference proteome</keyword>
<evidence type="ECO:0000256" key="1">
    <source>
        <dbReference type="ARBA" id="ARBA00022980"/>
    </source>
</evidence>
<dbReference type="Proteomes" id="UP000002366">
    <property type="component" value="Chromosome"/>
</dbReference>
<proteinExistence type="predicted"/>
<keyword evidence="1" id="KW-0689">Ribosomal protein</keyword>
<evidence type="ECO:0000313" key="4">
    <source>
        <dbReference type="Proteomes" id="UP000002366"/>
    </source>
</evidence>
<dbReference type="SUPFAM" id="SSF50104">
    <property type="entry name" value="Translation proteins SH3-like domain"/>
    <property type="match status" value="1"/>
</dbReference>
<reference evidence="3 4" key="1">
    <citation type="journal article" date="2010" name="Stand. Genomic Sci.">
        <title>Complete genome sequence of Aminobacterium colombiense type strain (ALA-1).</title>
        <authorList>
            <person name="Chertkov O."/>
            <person name="Sikorski J."/>
            <person name="Brambilla E."/>
            <person name="Lapidus A."/>
            <person name="Copeland A."/>
            <person name="Glavina Del Rio T."/>
            <person name="Nolan M."/>
            <person name="Lucas S."/>
            <person name="Tice H."/>
            <person name="Cheng J.F."/>
            <person name="Han C."/>
            <person name="Detter J.C."/>
            <person name="Bruce D."/>
            <person name="Tapia R."/>
            <person name="Goodwin L."/>
            <person name="Pitluck S."/>
            <person name="Liolios K."/>
            <person name="Ivanova N."/>
            <person name="Mavromatis K."/>
            <person name="Ovchinnikova G."/>
            <person name="Pati A."/>
            <person name="Chen A."/>
            <person name="Palaniappan K."/>
            <person name="Land M."/>
            <person name="Hauser L."/>
            <person name="Chang Y.J."/>
            <person name="Jeffries C.D."/>
            <person name="Spring S."/>
            <person name="Rohde M."/>
            <person name="Goker M."/>
            <person name="Bristow J."/>
            <person name="Eisen J.A."/>
            <person name="Markowitz V."/>
            <person name="Hugenholtz P."/>
            <person name="Kyrpides N.C."/>
            <person name="Klenk H.P."/>
        </authorList>
    </citation>
    <scope>NUCLEOTIDE SEQUENCE [LARGE SCALE GENOMIC DNA]</scope>
    <source>
        <strain evidence="4">DSM 12261 / ALA-1</strain>
    </source>
</reference>
<evidence type="ECO:0000313" key="3">
    <source>
        <dbReference type="EMBL" id="ADE56785.1"/>
    </source>
</evidence>
<evidence type="ECO:0000256" key="2">
    <source>
        <dbReference type="ARBA" id="ARBA00023274"/>
    </source>
</evidence>
<dbReference type="CDD" id="cd06088">
    <property type="entry name" value="KOW_RPL14"/>
    <property type="match status" value="1"/>
</dbReference>
<evidence type="ECO:0008006" key="5">
    <source>
        <dbReference type="Google" id="ProtNLM"/>
    </source>
</evidence>
<dbReference type="AlphaFoldDB" id="D5EE03"/>
<keyword evidence="2" id="KW-0687">Ribonucleoprotein</keyword>